<keyword evidence="4" id="KW-1185">Reference proteome</keyword>
<dbReference type="Proteomes" id="UP000674179">
    <property type="component" value="Chromosome 25"/>
</dbReference>
<organism evidence="3 4">
    <name type="scientific">Leishmania enriettii</name>
    <dbReference type="NCBI Taxonomy" id="5663"/>
    <lineage>
        <taxon>Eukaryota</taxon>
        <taxon>Discoba</taxon>
        <taxon>Euglenozoa</taxon>
        <taxon>Kinetoplastea</taxon>
        <taxon>Metakinetoplastina</taxon>
        <taxon>Trypanosomatida</taxon>
        <taxon>Trypanosomatidae</taxon>
        <taxon>Leishmaniinae</taxon>
        <taxon>Leishmania</taxon>
    </lineage>
</organism>
<dbReference type="RefSeq" id="XP_067692376.1">
    <property type="nucleotide sequence ID" value="XM_067836834.1"/>
</dbReference>
<accession>A0A836GLP8</accession>
<dbReference type="AlphaFoldDB" id="A0A836GLP8"/>
<evidence type="ECO:0000256" key="1">
    <source>
        <dbReference type="SAM" id="MobiDB-lite"/>
    </source>
</evidence>
<name>A0A836GLP8_LEIEN</name>
<dbReference type="GeneID" id="94172344"/>
<keyword evidence="2" id="KW-0812">Transmembrane</keyword>
<reference evidence="3 4" key="1">
    <citation type="submission" date="2021-02" db="EMBL/GenBank/DDBJ databases">
        <title>Leishmania (Mundinia) enrietti genome sequencing and assembly.</title>
        <authorList>
            <person name="Almutairi H."/>
            <person name="Gatherer D."/>
        </authorList>
    </citation>
    <scope>NUCLEOTIDE SEQUENCE [LARGE SCALE GENOMIC DNA]</scope>
    <source>
        <strain evidence="3">CUR178</strain>
    </source>
</reference>
<sequence length="133" mass="14922">MHSVARRREPAIVVAVTPAPPVCPCVDLAIDIPDEPMETEEELRAWSDFDRSRPTTPSPSSGQQAWRLPKRYQGVLKERYILMILVLTVLLFIASTYQMDTRTELEEIKRMHGFGESAKPIAGSTGDPHAKGY</sequence>
<gene>
    <name evidence="3" type="ORF">CUR178_05140</name>
</gene>
<evidence type="ECO:0000313" key="3">
    <source>
        <dbReference type="EMBL" id="KAG5477436.1"/>
    </source>
</evidence>
<feature type="compositionally biased region" description="Basic and acidic residues" evidence="1">
    <location>
        <begin position="42"/>
        <end position="53"/>
    </location>
</feature>
<dbReference type="EMBL" id="JAFHKP010000025">
    <property type="protein sequence ID" value="KAG5477436.1"/>
    <property type="molecule type" value="Genomic_DNA"/>
</dbReference>
<keyword evidence="2" id="KW-0472">Membrane</keyword>
<dbReference type="KEGG" id="lenr:94172344"/>
<comment type="caution">
    <text evidence="3">The sequence shown here is derived from an EMBL/GenBank/DDBJ whole genome shotgun (WGS) entry which is preliminary data.</text>
</comment>
<keyword evidence="2" id="KW-1133">Transmembrane helix</keyword>
<dbReference type="OrthoDB" id="262502at2759"/>
<evidence type="ECO:0000256" key="2">
    <source>
        <dbReference type="SAM" id="Phobius"/>
    </source>
</evidence>
<feature type="transmembrane region" description="Helical" evidence="2">
    <location>
        <begin position="80"/>
        <end position="99"/>
    </location>
</feature>
<evidence type="ECO:0000313" key="4">
    <source>
        <dbReference type="Proteomes" id="UP000674179"/>
    </source>
</evidence>
<protein>
    <submittedName>
        <fullName evidence="3">Uncharacterized protein</fullName>
    </submittedName>
</protein>
<proteinExistence type="predicted"/>
<feature type="region of interest" description="Disordered" evidence="1">
    <location>
        <begin position="33"/>
        <end position="65"/>
    </location>
</feature>